<dbReference type="InterPro" id="IPR007627">
    <property type="entry name" value="RNA_pol_sigma70_r2"/>
</dbReference>
<comment type="similarity">
    <text evidence="1">Belongs to the sigma-70 factor family. ECF subfamily.</text>
</comment>
<feature type="domain" description="RNA polymerase sigma-70 region 2" evidence="5">
    <location>
        <begin position="14"/>
        <end position="79"/>
    </location>
</feature>
<dbReference type="EMBL" id="PPSK01000003">
    <property type="protein sequence ID" value="POB05026.1"/>
    <property type="molecule type" value="Genomic_DNA"/>
</dbReference>
<dbReference type="RefSeq" id="WP_104737266.1">
    <property type="nucleotide sequence ID" value="NZ_BMHR01000001.1"/>
</dbReference>
<dbReference type="PANTHER" id="PTHR43133:SF63">
    <property type="entry name" value="RNA POLYMERASE SIGMA FACTOR FECI-RELATED"/>
    <property type="match status" value="1"/>
</dbReference>
<evidence type="ECO:0000259" key="6">
    <source>
        <dbReference type="Pfam" id="PF08281"/>
    </source>
</evidence>
<accession>A0A2P4EXX1</accession>
<dbReference type="AlphaFoldDB" id="A0A2P4EXX1"/>
<dbReference type="InterPro" id="IPR039425">
    <property type="entry name" value="RNA_pol_sigma-70-like"/>
</dbReference>
<evidence type="ECO:0000256" key="1">
    <source>
        <dbReference type="ARBA" id="ARBA00010641"/>
    </source>
</evidence>
<evidence type="ECO:0000256" key="2">
    <source>
        <dbReference type="ARBA" id="ARBA00023015"/>
    </source>
</evidence>
<dbReference type="InterPro" id="IPR036388">
    <property type="entry name" value="WH-like_DNA-bd_sf"/>
</dbReference>
<dbReference type="Pfam" id="PF08281">
    <property type="entry name" value="Sigma70_r4_2"/>
    <property type="match status" value="1"/>
</dbReference>
<dbReference type="Gene3D" id="1.10.1740.10">
    <property type="match status" value="1"/>
</dbReference>
<dbReference type="SUPFAM" id="SSF88659">
    <property type="entry name" value="Sigma3 and sigma4 domains of RNA polymerase sigma factors"/>
    <property type="match status" value="1"/>
</dbReference>
<dbReference type="NCBIfam" id="NF007232">
    <property type="entry name" value="PRK09651.1"/>
    <property type="match status" value="1"/>
</dbReference>
<proteinExistence type="inferred from homology"/>
<dbReference type="FunFam" id="1.10.1740.10:FF:000009">
    <property type="entry name" value="RNA polymerase sigma factor"/>
    <property type="match status" value="1"/>
</dbReference>
<dbReference type="Proteomes" id="UP000243451">
    <property type="component" value="Unassembled WGS sequence"/>
</dbReference>
<name>A0A2P4EXX1_9GAMM</name>
<dbReference type="PANTHER" id="PTHR43133">
    <property type="entry name" value="RNA POLYMERASE ECF-TYPE SIGMA FACTO"/>
    <property type="match status" value="1"/>
</dbReference>
<dbReference type="NCBIfam" id="NF009180">
    <property type="entry name" value="PRK12528.1"/>
    <property type="match status" value="1"/>
</dbReference>
<dbReference type="Gene3D" id="1.10.10.10">
    <property type="entry name" value="Winged helix-like DNA-binding domain superfamily/Winged helix DNA-binding domain"/>
    <property type="match status" value="1"/>
</dbReference>
<dbReference type="Pfam" id="PF04542">
    <property type="entry name" value="Sigma70_r2"/>
    <property type="match status" value="1"/>
</dbReference>
<dbReference type="GO" id="GO:0016987">
    <property type="term" value="F:sigma factor activity"/>
    <property type="evidence" value="ECO:0007669"/>
    <property type="project" value="UniProtKB-KW"/>
</dbReference>
<dbReference type="GO" id="GO:0003677">
    <property type="term" value="F:DNA binding"/>
    <property type="evidence" value="ECO:0007669"/>
    <property type="project" value="InterPro"/>
</dbReference>
<dbReference type="InterPro" id="IPR013325">
    <property type="entry name" value="RNA_pol_sigma_r2"/>
</dbReference>
<evidence type="ECO:0000313" key="7">
    <source>
        <dbReference type="EMBL" id="POB05026.1"/>
    </source>
</evidence>
<evidence type="ECO:0000256" key="3">
    <source>
        <dbReference type="ARBA" id="ARBA00023082"/>
    </source>
</evidence>
<keyword evidence="3" id="KW-0731">Sigma factor</keyword>
<keyword evidence="8" id="KW-1185">Reference proteome</keyword>
<keyword evidence="4" id="KW-0804">Transcription</keyword>
<dbReference type="OrthoDB" id="9797134at2"/>
<reference evidence="7 8" key="1">
    <citation type="submission" date="2018-01" db="EMBL/GenBank/DDBJ databases">
        <title>Draft genome of the type strain Pseudomonas oceani DSM 100277 isolated from the deep water in Okinawa trough, northwestern Pacific Ocean.</title>
        <authorList>
            <person name="Gomila M."/>
            <person name="Mulet M."/>
            <person name="Garcia-Valdes E."/>
            <person name="Lalucat J."/>
        </authorList>
    </citation>
    <scope>NUCLEOTIDE SEQUENCE [LARGE SCALE GENOMIC DNA]</scope>
    <source>
        <strain evidence="7 8">DSM 100277</strain>
    </source>
</reference>
<gene>
    <name evidence="7" type="ORF">C1949_04425</name>
</gene>
<organism evidence="7 8">
    <name type="scientific">Halopseudomonas oceani</name>
    <dbReference type="NCBI Taxonomy" id="1708783"/>
    <lineage>
        <taxon>Bacteria</taxon>
        <taxon>Pseudomonadati</taxon>
        <taxon>Pseudomonadota</taxon>
        <taxon>Gammaproteobacteria</taxon>
        <taxon>Pseudomonadales</taxon>
        <taxon>Pseudomonadaceae</taxon>
        <taxon>Halopseudomonas</taxon>
    </lineage>
</organism>
<comment type="caution">
    <text evidence="7">The sequence shown here is derived from an EMBL/GenBank/DDBJ whole genome shotgun (WGS) entry which is preliminary data.</text>
</comment>
<dbReference type="NCBIfam" id="TIGR02937">
    <property type="entry name" value="sigma70-ECF"/>
    <property type="match status" value="1"/>
</dbReference>
<sequence>MSTATPDKAPLGLLYRDHHQWLKAWLNRRLGCSQQAADLAQDTFVRLLTRDDISRINEPRAFLTTVAKRVLFNHWRRADLERAYLEALASQPEPVAVSPEEQALLLEALISIDEMLDGLPVIVRRAFLYAQLDGLSYGEIAARLSISISTVKRHLQRAALQCYFALESA</sequence>
<dbReference type="InterPro" id="IPR013324">
    <property type="entry name" value="RNA_pol_sigma_r3/r4-like"/>
</dbReference>
<feature type="domain" description="RNA polymerase sigma factor 70 region 4 type 2" evidence="6">
    <location>
        <begin position="111"/>
        <end position="162"/>
    </location>
</feature>
<evidence type="ECO:0000313" key="8">
    <source>
        <dbReference type="Proteomes" id="UP000243451"/>
    </source>
</evidence>
<dbReference type="InterPro" id="IPR013249">
    <property type="entry name" value="RNA_pol_sigma70_r4_t2"/>
</dbReference>
<dbReference type="GO" id="GO:0006352">
    <property type="term" value="P:DNA-templated transcription initiation"/>
    <property type="evidence" value="ECO:0007669"/>
    <property type="project" value="InterPro"/>
</dbReference>
<dbReference type="InterPro" id="IPR014284">
    <property type="entry name" value="RNA_pol_sigma-70_dom"/>
</dbReference>
<evidence type="ECO:0000259" key="5">
    <source>
        <dbReference type="Pfam" id="PF04542"/>
    </source>
</evidence>
<evidence type="ECO:0000256" key="4">
    <source>
        <dbReference type="ARBA" id="ARBA00023163"/>
    </source>
</evidence>
<dbReference type="SUPFAM" id="SSF88946">
    <property type="entry name" value="Sigma2 domain of RNA polymerase sigma factors"/>
    <property type="match status" value="1"/>
</dbReference>
<protein>
    <submittedName>
        <fullName evidence="7">RNA polymerase subunit sigma</fullName>
    </submittedName>
</protein>
<dbReference type="NCBIfam" id="NF008889">
    <property type="entry name" value="PRK11924.1-1"/>
    <property type="match status" value="1"/>
</dbReference>
<keyword evidence="2" id="KW-0805">Transcription regulation</keyword>